<comment type="caution">
    <text evidence="1">The sequence shown here is derived from an EMBL/GenBank/DDBJ whole genome shotgun (WGS) entry which is preliminary data.</text>
</comment>
<feature type="non-terminal residue" evidence="1">
    <location>
        <position position="1"/>
    </location>
</feature>
<protein>
    <submittedName>
        <fullName evidence="1">Uncharacterized protein</fullName>
    </submittedName>
</protein>
<dbReference type="EMBL" id="JAWWNJ010000157">
    <property type="protein sequence ID" value="KAK6980626.1"/>
    <property type="molecule type" value="Genomic_DNA"/>
</dbReference>
<sequence>MNSCCLETVLELLPLPLSLFHLSSTMYEYDDEQDSGEFEFIGRRPHITINGGMGGAGGGGTFGGAGGRGDGPQFHIPGALGWKVHVNGNLITHTDAPCSDYRRIPMGDIILQSEIQTVISRQSLRQCSVRKLYSAALDGKTSRYIVAMYEGEGSKAEWEQDVARYMSIRHPHIFQIFAIAHSRTFNAAVFHTNSDLVNLKDFEAIYLHDSQMVFTYIRACTVTAYYSAKKYLEARDLSPYGFLFIHRSTGRLCIDISSSVAGLETQHGEPEAVFLQEDVLSLPHTLRQQVICKAMSLKIYHQRIYQECMASDLVYPMIDQEPEVRLGLVGRFCQQFFPRRVITHPLAFPSELHWRSCHYSSKGKDEHIHNGWVRMSSKRISSKTSFFEHTIELASEDTWISQANYIFKKAGITSDFENYYFTKQVRFKITVKHLVPLGHPLGLTPIPGREGYLWVCPAEHFRLGPSSFGWPECPAFWSLNPSGSPRLDLDEAARLGLPDLAFSTEIYGCSWDDNVYAGLREFHKAKGFDPYSQQVAIELGEPLYQLCSEVAEPFARCVAEDSSCDGGTGSECNGTQSGDDFTHTVTPGWPRLEEEYIQEQWEWDLAI</sequence>
<evidence type="ECO:0000313" key="2">
    <source>
        <dbReference type="Proteomes" id="UP001362999"/>
    </source>
</evidence>
<name>A0AAV9ZEZ3_9AGAR</name>
<evidence type="ECO:0000313" key="1">
    <source>
        <dbReference type="EMBL" id="KAK6980626.1"/>
    </source>
</evidence>
<accession>A0AAV9ZEZ3</accession>
<organism evidence="1 2">
    <name type="scientific">Favolaschia claudopus</name>
    <dbReference type="NCBI Taxonomy" id="2862362"/>
    <lineage>
        <taxon>Eukaryota</taxon>
        <taxon>Fungi</taxon>
        <taxon>Dikarya</taxon>
        <taxon>Basidiomycota</taxon>
        <taxon>Agaricomycotina</taxon>
        <taxon>Agaricomycetes</taxon>
        <taxon>Agaricomycetidae</taxon>
        <taxon>Agaricales</taxon>
        <taxon>Marasmiineae</taxon>
        <taxon>Mycenaceae</taxon>
        <taxon>Favolaschia</taxon>
    </lineage>
</organism>
<dbReference type="AlphaFoldDB" id="A0AAV9ZEZ3"/>
<dbReference type="Proteomes" id="UP001362999">
    <property type="component" value="Unassembled WGS sequence"/>
</dbReference>
<reference evidence="1 2" key="1">
    <citation type="journal article" date="2024" name="J Genomics">
        <title>Draft genome sequencing and assembly of Favolaschia claudopus CIRM-BRFM 2984 isolated from oak limbs.</title>
        <authorList>
            <person name="Navarro D."/>
            <person name="Drula E."/>
            <person name="Chaduli D."/>
            <person name="Cazenave R."/>
            <person name="Ahrendt S."/>
            <person name="Wang J."/>
            <person name="Lipzen A."/>
            <person name="Daum C."/>
            <person name="Barry K."/>
            <person name="Grigoriev I.V."/>
            <person name="Favel A."/>
            <person name="Rosso M.N."/>
            <person name="Martin F."/>
        </authorList>
    </citation>
    <scope>NUCLEOTIDE SEQUENCE [LARGE SCALE GENOMIC DNA]</scope>
    <source>
        <strain evidence="1 2">CIRM-BRFM 2984</strain>
    </source>
</reference>
<gene>
    <name evidence="1" type="ORF">R3P38DRAFT_3117407</name>
</gene>
<keyword evidence="2" id="KW-1185">Reference proteome</keyword>
<proteinExistence type="predicted"/>